<feature type="compositionally biased region" description="Pro residues" evidence="1">
    <location>
        <begin position="9"/>
        <end position="18"/>
    </location>
</feature>
<keyword evidence="3" id="KW-1185">Reference proteome</keyword>
<gene>
    <name evidence="2" type="ORF">BU16DRAFT_554111</name>
</gene>
<protein>
    <submittedName>
        <fullName evidence="2">Uncharacterized protein</fullName>
    </submittedName>
</protein>
<dbReference type="EMBL" id="MU004181">
    <property type="protein sequence ID" value="KAF2502043.1"/>
    <property type="molecule type" value="Genomic_DNA"/>
</dbReference>
<organism evidence="2 3">
    <name type="scientific">Lophium mytilinum</name>
    <dbReference type="NCBI Taxonomy" id="390894"/>
    <lineage>
        <taxon>Eukaryota</taxon>
        <taxon>Fungi</taxon>
        <taxon>Dikarya</taxon>
        <taxon>Ascomycota</taxon>
        <taxon>Pezizomycotina</taxon>
        <taxon>Dothideomycetes</taxon>
        <taxon>Pleosporomycetidae</taxon>
        <taxon>Mytilinidiales</taxon>
        <taxon>Mytilinidiaceae</taxon>
        <taxon>Lophium</taxon>
    </lineage>
</organism>
<dbReference type="Proteomes" id="UP000799750">
    <property type="component" value="Unassembled WGS sequence"/>
</dbReference>
<sequence length="179" mass="19420">MSELQGPATPKPRTPKPAPTVKHAKSKQLVQSNFSTPKPPPLCAPLLATPNRPYQAVNIATLLSNPNTEQTSRSAISSGFWRTGCGETHSNSRARRAIRRDGSGLAGYSVSFSFRLTFAGSLDIQWLEGASGAKIKYPRGKVNMCLAQDWIRLRFGPNNEKRAVATPTSPHISFSGVFV</sequence>
<reference evidence="2" key="1">
    <citation type="journal article" date="2020" name="Stud. Mycol.">
        <title>101 Dothideomycetes genomes: a test case for predicting lifestyles and emergence of pathogens.</title>
        <authorList>
            <person name="Haridas S."/>
            <person name="Albert R."/>
            <person name="Binder M."/>
            <person name="Bloem J."/>
            <person name="Labutti K."/>
            <person name="Salamov A."/>
            <person name="Andreopoulos B."/>
            <person name="Baker S."/>
            <person name="Barry K."/>
            <person name="Bills G."/>
            <person name="Bluhm B."/>
            <person name="Cannon C."/>
            <person name="Castanera R."/>
            <person name="Culley D."/>
            <person name="Daum C."/>
            <person name="Ezra D."/>
            <person name="Gonzalez J."/>
            <person name="Henrissat B."/>
            <person name="Kuo A."/>
            <person name="Liang C."/>
            <person name="Lipzen A."/>
            <person name="Lutzoni F."/>
            <person name="Magnuson J."/>
            <person name="Mondo S."/>
            <person name="Nolan M."/>
            <person name="Ohm R."/>
            <person name="Pangilinan J."/>
            <person name="Park H.-J."/>
            <person name="Ramirez L."/>
            <person name="Alfaro M."/>
            <person name="Sun H."/>
            <person name="Tritt A."/>
            <person name="Yoshinaga Y."/>
            <person name="Zwiers L.-H."/>
            <person name="Turgeon B."/>
            <person name="Goodwin S."/>
            <person name="Spatafora J."/>
            <person name="Crous P."/>
            <person name="Grigoriev I."/>
        </authorList>
    </citation>
    <scope>NUCLEOTIDE SEQUENCE</scope>
    <source>
        <strain evidence="2">CBS 269.34</strain>
    </source>
</reference>
<accession>A0A6A6RE85</accession>
<evidence type="ECO:0000256" key="1">
    <source>
        <dbReference type="SAM" id="MobiDB-lite"/>
    </source>
</evidence>
<name>A0A6A6RE85_9PEZI</name>
<evidence type="ECO:0000313" key="2">
    <source>
        <dbReference type="EMBL" id="KAF2502043.1"/>
    </source>
</evidence>
<evidence type="ECO:0000313" key="3">
    <source>
        <dbReference type="Proteomes" id="UP000799750"/>
    </source>
</evidence>
<feature type="region of interest" description="Disordered" evidence="1">
    <location>
        <begin position="1"/>
        <end position="38"/>
    </location>
</feature>
<dbReference type="AlphaFoldDB" id="A0A6A6RE85"/>
<proteinExistence type="predicted"/>